<evidence type="ECO:0000313" key="1">
    <source>
        <dbReference type="EMBL" id="UUV20757.1"/>
    </source>
</evidence>
<dbReference type="RefSeq" id="WP_257498662.1">
    <property type="nucleotide sequence ID" value="NZ_CP102382.1"/>
</dbReference>
<gene>
    <name evidence="1" type="ORF">NPX36_10565</name>
</gene>
<protein>
    <submittedName>
        <fullName evidence="1">Uncharacterized protein</fullName>
    </submittedName>
</protein>
<name>A0ABY5NQP3_9FLAO</name>
<organism evidence="1 2">
    <name type="scientific">Paenimyroides aestuarii</name>
    <dbReference type="NCBI Taxonomy" id="2968490"/>
    <lineage>
        <taxon>Bacteria</taxon>
        <taxon>Pseudomonadati</taxon>
        <taxon>Bacteroidota</taxon>
        <taxon>Flavobacteriia</taxon>
        <taxon>Flavobacteriales</taxon>
        <taxon>Flavobacteriaceae</taxon>
        <taxon>Paenimyroides</taxon>
    </lineage>
</organism>
<evidence type="ECO:0000313" key="2">
    <source>
        <dbReference type="Proteomes" id="UP001317001"/>
    </source>
</evidence>
<dbReference type="EMBL" id="CP102382">
    <property type="protein sequence ID" value="UUV20757.1"/>
    <property type="molecule type" value="Genomic_DNA"/>
</dbReference>
<proteinExistence type="predicted"/>
<accession>A0ABY5NQP3</accession>
<dbReference type="Proteomes" id="UP001317001">
    <property type="component" value="Chromosome"/>
</dbReference>
<sequence length="221" mass="26161">MGLISLLSSLGFSQDHKISEKLEKIGYFDLIDDNLKKIKLKEKIDFDYNDNSNQYIGKGWLTFPNDYYISDVYNLKEYKNGSSTSEFRAFEVWSSSLFRGQFVEYLESAKIVFEKNGLRLDWKDETFDENSTEKIYHRITVNETEYIIFSEQVNRENIGQAMYEYLNSFKNILNKSIQQQNKDYKVILVTLPEYVVFVLLNNNMLVDFKKIISKTKNKIEE</sequence>
<reference evidence="1 2" key="1">
    <citation type="submission" date="2022-08" db="EMBL/GenBank/DDBJ databases">
        <title>Myroides zhujiangensis sp. nov., a novel bacterium isolated from sediment in the Pearl River Estuary.</title>
        <authorList>
            <person name="Cui L."/>
        </authorList>
    </citation>
    <scope>NUCLEOTIDE SEQUENCE [LARGE SCALE GENOMIC DNA]</scope>
    <source>
        <strain evidence="1 2">SCSIO 72103</strain>
    </source>
</reference>
<keyword evidence="2" id="KW-1185">Reference proteome</keyword>